<evidence type="ECO:0000313" key="2">
    <source>
        <dbReference type="EMBL" id="GAA3980647.1"/>
    </source>
</evidence>
<name>A0ABP7QD92_9SPHI</name>
<feature type="compositionally biased region" description="Polar residues" evidence="1">
    <location>
        <begin position="1"/>
        <end position="19"/>
    </location>
</feature>
<reference evidence="3" key="1">
    <citation type="journal article" date="2019" name="Int. J. Syst. Evol. Microbiol.">
        <title>The Global Catalogue of Microorganisms (GCM) 10K type strain sequencing project: providing services to taxonomists for standard genome sequencing and annotation.</title>
        <authorList>
            <consortium name="The Broad Institute Genomics Platform"/>
            <consortium name="The Broad Institute Genome Sequencing Center for Infectious Disease"/>
            <person name="Wu L."/>
            <person name="Ma J."/>
        </authorList>
    </citation>
    <scope>NUCLEOTIDE SEQUENCE [LARGE SCALE GENOMIC DNA]</scope>
    <source>
        <strain evidence="3">JCM 16601</strain>
    </source>
</reference>
<protein>
    <submittedName>
        <fullName evidence="2">Uncharacterized protein</fullName>
    </submittedName>
</protein>
<keyword evidence="3" id="KW-1185">Reference proteome</keyword>
<dbReference type="EMBL" id="BAAAZC010000025">
    <property type="protein sequence ID" value="GAA3980647.1"/>
    <property type="molecule type" value="Genomic_DNA"/>
</dbReference>
<evidence type="ECO:0000313" key="3">
    <source>
        <dbReference type="Proteomes" id="UP001500742"/>
    </source>
</evidence>
<dbReference type="Proteomes" id="UP001500742">
    <property type="component" value="Unassembled WGS sequence"/>
</dbReference>
<proteinExistence type="predicted"/>
<organism evidence="2 3">
    <name type="scientific">Mucilaginibacter dorajii</name>
    <dbReference type="NCBI Taxonomy" id="692994"/>
    <lineage>
        <taxon>Bacteria</taxon>
        <taxon>Pseudomonadati</taxon>
        <taxon>Bacteroidota</taxon>
        <taxon>Sphingobacteriia</taxon>
        <taxon>Sphingobacteriales</taxon>
        <taxon>Sphingobacteriaceae</taxon>
        <taxon>Mucilaginibacter</taxon>
    </lineage>
</organism>
<feature type="region of interest" description="Disordered" evidence="1">
    <location>
        <begin position="1"/>
        <end position="31"/>
    </location>
</feature>
<sequence length="87" mass="9664">MFASDPQSQPQTDEFTSPETDSKSTADDTTVAVSQTNPFMLTSLKEIAALQPVVGFEFEKTGIYKTGGYLHQFQMAVNQLQLPKKFK</sequence>
<accession>A0ABP7QD92</accession>
<gene>
    <name evidence="2" type="ORF">GCM10022210_34900</name>
</gene>
<comment type="caution">
    <text evidence="2">The sequence shown here is derived from an EMBL/GenBank/DDBJ whole genome shotgun (WGS) entry which is preliminary data.</text>
</comment>
<evidence type="ECO:0000256" key="1">
    <source>
        <dbReference type="SAM" id="MobiDB-lite"/>
    </source>
</evidence>